<name>A0A543KMM4_9MICO</name>
<dbReference type="GO" id="GO:0008483">
    <property type="term" value="F:transaminase activity"/>
    <property type="evidence" value="ECO:0007669"/>
    <property type="project" value="UniProtKB-KW"/>
</dbReference>
<sequence>MQGGLFSPVTKADVGDGVARLQAQGYRILSWADPWFPDPALSPAVRAALQESIDAANTAHYTLPIGDLRLRQAIAEKCRRVNGLELDPARNVLVTPGSDSGLWFAMSALLEPGDEVLVPDPSYPSNAVNCSLLGAVPVPVPLDAADGWQLDVEAMRAAVTPRTRMVVLTHPNNPTGTVMRRERLEALRDLIVEKDLVLVCDQAFEDFVFDGIELVTPAALPGLWERTLSVFSMSKGHGLSGMRVGYVVGPDELMDGLYGATVNVVGATNTAAQAVAVAALSDEEALAERQADFEARRHEVVRVLGAVPGVKVTAPESGFLSWVDVSALGTGEEVAAHLLEDARTSVNSGEPYGESGRGYLRIVHGCFRDPAELTAAMEDVAASLRRLAEQRGLA</sequence>
<accession>A0A543KMM4</accession>
<dbReference type="PANTHER" id="PTHR46383:SF1">
    <property type="entry name" value="ASPARTATE AMINOTRANSFERASE"/>
    <property type="match status" value="1"/>
</dbReference>
<dbReference type="GO" id="GO:0030170">
    <property type="term" value="F:pyridoxal phosphate binding"/>
    <property type="evidence" value="ECO:0007669"/>
    <property type="project" value="InterPro"/>
</dbReference>
<reference evidence="8 9" key="1">
    <citation type="submission" date="2019-06" db="EMBL/GenBank/DDBJ databases">
        <title>Sequencing the genomes of 1000 actinobacteria strains.</title>
        <authorList>
            <person name="Klenk H.-P."/>
        </authorList>
    </citation>
    <scope>NUCLEOTIDE SEQUENCE [LARGE SCALE GENOMIC DNA]</scope>
    <source>
        <strain evidence="8 9">DSM 12362</strain>
    </source>
</reference>
<protein>
    <recommendedName>
        <fullName evidence="6">Aminotransferase</fullName>
        <ecNumber evidence="6">2.6.1.-</ecNumber>
    </recommendedName>
</protein>
<dbReference type="Pfam" id="PF00155">
    <property type="entry name" value="Aminotran_1_2"/>
    <property type="match status" value="1"/>
</dbReference>
<dbReference type="InterPro" id="IPR015421">
    <property type="entry name" value="PyrdxlP-dep_Trfase_major"/>
</dbReference>
<keyword evidence="3 6" id="KW-0032">Aminotransferase</keyword>
<evidence type="ECO:0000256" key="5">
    <source>
        <dbReference type="ARBA" id="ARBA00022898"/>
    </source>
</evidence>
<keyword evidence="4 6" id="KW-0808">Transferase</keyword>
<dbReference type="EMBL" id="VFPU01000001">
    <property type="protein sequence ID" value="TQM96311.1"/>
    <property type="molecule type" value="Genomic_DNA"/>
</dbReference>
<comment type="similarity">
    <text evidence="2 6">Belongs to the class-I pyridoxal-phosphate-dependent aminotransferase family.</text>
</comment>
<dbReference type="Gene3D" id="3.40.640.10">
    <property type="entry name" value="Type I PLP-dependent aspartate aminotransferase-like (Major domain)"/>
    <property type="match status" value="1"/>
</dbReference>
<evidence type="ECO:0000256" key="3">
    <source>
        <dbReference type="ARBA" id="ARBA00022576"/>
    </source>
</evidence>
<organism evidence="8 9">
    <name type="scientific">Ornithinimicrobium humiphilum</name>
    <dbReference type="NCBI Taxonomy" id="125288"/>
    <lineage>
        <taxon>Bacteria</taxon>
        <taxon>Bacillati</taxon>
        <taxon>Actinomycetota</taxon>
        <taxon>Actinomycetes</taxon>
        <taxon>Micrococcales</taxon>
        <taxon>Ornithinimicrobiaceae</taxon>
        <taxon>Ornithinimicrobium</taxon>
    </lineage>
</organism>
<feature type="domain" description="Aminotransferase class I/classII large" evidence="7">
    <location>
        <begin position="41"/>
        <end position="378"/>
    </location>
</feature>
<dbReference type="PRINTS" id="PR00753">
    <property type="entry name" value="ACCSYNTHASE"/>
</dbReference>
<dbReference type="SUPFAM" id="SSF53383">
    <property type="entry name" value="PLP-dependent transferases"/>
    <property type="match status" value="1"/>
</dbReference>
<dbReference type="Proteomes" id="UP000315133">
    <property type="component" value="Unassembled WGS sequence"/>
</dbReference>
<evidence type="ECO:0000256" key="4">
    <source>
        <dbReference type="ARBA" id="ARBA00022679"/>
    </source>
</evidence>
<comment type="caution">
    <text evidence="8">The sequence shown here is derived from an EMBL/GenBank/DDBJ whole genome shotgun (WGS) entry which is preliminary data.</text>
</comment>
<dbReference type="InterPro" id="IPR004838">
    <property type="entry name" value="NHTrfase_class1_PyrdxlP-BS"/>
</dbReference>
<dbReference type="InterPro" id="IPR050596">
    <property type="entry name" value="AspAT/PAT-like"/>
</dbReference>
<dbReference type="EC" id="2.6.1.-" evidence="6"/>
<keyword evidence="5" id="KW-0663">Pyridoxal phosphate</keyword>
<evidence type="ECO:0000313" key="8">
    <source>
        <dbReference type="EMBL" id="TQM96311.1"/>
    </source>
</evidence>
<proteinExistence type="inferred from homology"/>
<evidence type="ECO:0000259" key="7">
    <source>
        <dbReference type="Pfam" id="PF00155"/>
    </source>
</evidence>
<dbReference type="InterPro" id="IPR004839">
    <property type="entry name" value="Aminotransferase_I/II_large"/>
</dbReference>
<dbReference type="PANTHER" id="PTHR46383">
    <property type="entry name" value="ASPARTATE AMINOTRANSFERASE"/>
    <property type="match status" value="1"/>
</dbReference>
<dbReference type="AlphaFoldDB" id="A0A543KMM4"/>
<gene>
    <name evidence="8" type="ORF">FB476_1175</name>
</gene>
<evidence type="ECO:0000256" key="1">
    <source>
        <dbReference type="ARBA" id="ARBA00001933"/>
    </source>
</evidence>
<comment type="cofactor">
    <cofactor evidence="1 6">
        <name>pyridoxal 5'-phosphate</name>
        <dbReference type="ChEBI" id="CHEBI:597326"/>
    </cofactor>
</comment>
<keyword evidence="9" id="KW-1185">Reference proteome</keyword>
<dbReference type="InterPro" id="IPR015424">
    <property type="entry name" value="PyrdxlP-dep_Trfase"/>
</dbReference>
<evidence type="ECO:0000313" key="9">
    <source>
        <dbReference type="Proteomes" id="UP000315133"/>
    </source>
</evidence>
<evidence type="ECO:0000256" key="2">
    <source>
        <dbReference type="ARBA" id="ARBA00007441"/>
    </source>
</evidence>
<dbReference type="PROSITE" id="PS00105">
    <property type="entry name" value="AA_TRANSFER_CLASS_1"/>
    <property type="match status" value="1"/>
</dbReference>
<dbReference type="CDD" id="cd00609">
    <property type="entry name" value="AAT_like"/>
    <property type="match status" value="1"/>
</dbReference>
<dbReference type="GO" id="GO:0006520">
    <property type="term" value="P:amino acid metabolic process"/>
    <property type="evidence" value="ECO:0007669"/>
    <property type="project" value="InterPro"/>
</dbReference>
<evidence type="ECO:0000256" key="6">
    <source>
        <dbReference type="RuleBase" id="RU000481"/>
    </source>
</evidence>